<dbReference type="GO" id="GO:0004053">
    <property type="term" value="F:arginase activity"/>
    <property type="evidence" value="ECO:0007669"/>
    <property type="project" value="TreeGrafter"/>
</dbReference>
<evidence type="ECO:0000256" key="2">
    <source>
        <dbReference type="ARBA" id="ARBA00022801"/>
    </source>
</evidence>
<dbReference type="SUPFAM" id="SSF52768">
    <property type="entry name" value="Arginase/deacetylase"/>
    <property type="match status" value="1"/>
</dbReference>
<dbReference type="InterPro" id="IPR023696">
    <property type="entry name" value="Ureohydrolase_dom_sf"/>
</dbReference>
<comment type="similarity">
    <text evidence="4">Belongs to the arginase family.</text>
</comment>
<evidence type="ECO:0000256" key="3">
    <source>
        <dbReference type="ARBA" id="ARBA00023211"/>
    </source>
</evidence>
<dbReference type="Proteomes" id="UP000295444">
    <property type="component" value="Unassembled WGS sequence"/>
</dbReference>
<dbReference type="RefSeq" id="WP_133852560.1">
    <property type="nucleotide sequence ID" value="NZ_SNXZ01000005.1"/>
</dbReference>
<accession>A0A4R6S745</accession>
<dbReference type="PANTHER" id="PTHR43782:SF3">
    <property type="entry name" value="ARGINASE"/>
    <property type="match status" value="1"/>
</dbReference>
<keyword evidence="6" id="KW-1185">Reference proteome</keyword>
<dbReference type="GO" id="GO:0030145">
    <property type="term" value="F:manganese ion binding"/>
    <property type="evidence" value="ECO:0007669"/>
    <property type="project" value="TreeGrafter"/>
</dbReference>
<evidence type="ECO:0000313" key="6">
    <source>
        <dbReference type="Proteomes" id="UP000295444"/>
    </source>
</evidence>
<sequence length="277" mass="29204">MIGIIAAPSNLGLRPPEPGAVPGCAKAPEALREAGLYANLKDARDYGVVLPGRYRDDWVPGADRLRNQDAIIDHSRRLAARITRVLDDGNFPLVLGGDCGILVGAGLALRGRYGLVHVDGHTDFRNPTNSAQCASLAGEDLAAAVGRHWDAIADLDGLRPYFDPARTVHIGCRDDDEGLAEASAVLRAVIPAKQHAVAIPDIGGYWLHVDVDVLDPSVLPAVDSPDPGGLTAAELTGLLRSLRPGAVGIQFTVFDPDLDPDGRYADLLATLIAEVLG</sequence>
<evidence type="ECO:0000256" key="4">
    <source>
        <dbReference type="PROSITE-ProRule" id="PRU00742"/>
    </source>
</evidence>
<gene>
    <name evidence="5" type="ORF">EV186_105425</name>
</gene>
<comment type="caution">
    <text evidence="5">The sequence shown here is derived from an EMBL/GenBank/DDBJ whole genome shotgun (WGS) entry which is preliminary data.</text>
</comment>
<organism evidence="5 6">
    <name type="scientific">Labedaea rhizosphaerae</name>
    <dbReference type="NCBI Taxonomy" id="598644"/>
    <lineage>
        <taxon>Bacteria</taxon>
        <taxon>Bacillati</taxon>
        <taxon>Actinomycetota</taxon>
        <taxon>Actinomycetes</taxon>
        <taxon>Pseudonocardiales</taxon>
        <taxon>Pseudonocardiaceae</taxon>
        <taxon>Labedaea</taxon>
    </lineage>
</organism>
<reference evidence="5 6" key="1">
    <citation type="submission" date="2019-03" db="EMBL/GenBank/DDBJ databases">
        <title>Genomic Encyclopedia of Type Strains, Phase IV (KMG-IV): sequencing the most valuable type-strain genomes for metagenomic binning, comparative biology and taxonomic classification.</title>
        <authorList>
            <person name="Goeker M."/>
        </authorList>
    </citation>
    <scope>NUCLEOTIDE SEQUENCE [LARGE SCALE GENOMIC DNA]</scope>
    <source>
        <strain evidence="5 6">DSM 45361</strain>
    </source>
</reference>
<dbReference type="AlphaFoldDB" id="A0A4R6S745"/>
<name>A0A4R6S745_LABRH</name>
<dbReference type="CDD" id="cd09999">
    <property type="entry name" value="Arginase-like_1"/>
    <property type="match status" value="1"/>
</dbReference>
<dbReference type="OrthoDB" id="7331788at2"/>
<evidence type="ECO:0000313" key="5">
    <source>
        <dbReference type="EMBL" id="TDP95193.1"/>
    </source>
</evidence>
<proteinExistence type="inferred from homology"/>
<dbReference type="PANTHER" id="PTHR43782">
    <property type="entry name" value="ARGINASE"/>
    <property type="match status" value="1"/>
</dbReference>
<evidence type="ECO:0000256" key="1">
    <source>
        <dbReference type="ARBA" id="ARBA00022723"/>
    </source>
</evidence>
<keyword evidence="3" id="KW-0464">Manganese</keyword>
<dbReference type="Gene3D" id="3.40.800.10">
    <property type="entry name" value="Ureohydrolase domain"/>
    <property type="match status" value="1"/>
</dbReference>
<dbReference type="PROSITE" id="PS51409">
    <property type="entry name" value="ARGINASE_2"/>
    <property type="match status" value="1"/>
</dbReference>
<dbReference type="GO" id="GO:0005737">
    <property type="term" value="C:cytoplasm"/>
    <property type="evidence" value="ECO:0007669"/>
    <property type="project" value="TreeGrafter"/>
</dbReference>
<keyword evidence="1" id="KW-0479">Metal-binding</keyword>
<protein>
    <submittedName>
        <fullName evidence="5">Arginase</fullName>
    </submittedName>
</protein>
<keyword evidence="2" id="KW-0378">Hydrolase</keyword>
<dbReference type="InterPro" id="IPR006035">
    <property type="entry name" value="Ureohydrolase"/>
</dbReference>
<dbReference type="EMBL" id="SNXZ01000005">
    <property type="protein sequence ID" value="TDP95193.1"/>
    <property type="molecule type" value="Genomic_DNA"/>
</dbReference>
<dbReference type="Pfam" id="PF00491">
    <property type="entry name" value="Arginase"/>
    <property type="match status" value="1"/>
</dbReference>